<comment type="caution">
    <text evidence="1">The sequence shown here is derived from an EMBL/GenBank/DDBJ whole genome shotgun (WGS) entry which is preliminary data.</text>
</comment>
<dbReference type="EMBL" id="AYKW01000025">
    <property type="protein sequence ID" value="PIL28287.1"/>
    <property type="molecule type" value="Genomic_DNA"/>
</dbReference>
<sequence length="92" mass="10202">MSLVENWTHRYFQDRFIEVFEKRLADGVEITALGCADGNGTDARIAVGTRNSLEFTSNQRDVLVFGMYDGAMYTLGSSNGKVVKSKSLGQKM</sequence>
<reference evidence="1 2" key="1">
    <citation type="journal article" date="2015" name="Sci. Rep.">
        <title>Chromosome-level genome map provides insights into diverse defense mechanisms in the medicinal fungus Ganoderma sinense.</title>
        <authorList>
            <person name="Zhu Y."/>
            <person name="Xu J."/>
            <person name="Sun C."/>
            <person name="Zhou S."/>
            <person name="Xu H."/>
            <person name="Nelson D.R."/>
            <person name="Qian J."/>
            <person name="Song J."/>
            <person name="Luo H."/>
            <person name="Xiang L."/>
            <person name="Li Y."/>
            <person name="Xu Z."/>
            <person name="Ji A."/>
            <person name="Wang L."/>
            <person name="Lu S."/>
            <person name="Hayward A."/>
            <person name="Sun W."/>
            <person name="Li X."/>
            <person name="Schwartz D.C."/>
            <person name="Wang Y."/>
            <person name="Chen S."/>
        </authorList>
    </citation>
    <scope>NUCLEOTIDE SEQUENCE [LARGE SCALE GENOMIC DNA]</scope>
    <source>
        <strain evidence="1 2">ZZ0214-1</strain>
    </source>
</reference>
<dbReference type="Proteomes" id="UP000230002">
    <property type="component" value="Unassembled WGS sequence"/>
</dbReference>
<accession>A0A2G8S3I7</accession>
<gene>
    <name evidence="1" type="ORF">GSI_09575</name>
</gene>
<keyword evidence="2" id="KW-1185">Reference proteome</keyword>
<name>A0A2G8S3I7_9APHY</name>
<dbReference type="OrthoDB" id="2791381at2759"/>
<dbReference type="AlphaFoldDB" id="A0A2G8S3I7"/>
<proteinExistence type="predicted"/>
<evidence type="ECO:0000313" key="2">
    <source>
        <dbReference type="Proteomes" id="UP000230002"/>
    </source>
</evidence>
<evidence type="ECO:0000313" key="1">
    <source>
        <dbReference type="EMBL" id="PIL28287.1"/>
    </source>
</evidence>
<protein>
    <submittedName>
        <fullName evidence="1">Uncharacterized protein</fullName>
    </submittedName>
</protein>
<organism evidence="1 2">
    <name type="scientific">Ganoderma sinense ZZ0214-1</name>
    <dbReference type="NCBI Taxonomy" id="1077348"/>
    <lineage>
        <taxon>Eukaryota</taxon>
        <taxon>Fungi</taxon>
        <taxon>Dikarya</taxon>
        <taxon>Basidiomycota</taxon>
        <taxon>Agaricomycotina</taxon>
        <taxon>Agaricomycetes</taxon>
        <taxon>Polyporales</taxon>
        <taxon>Polyporaceae</taxon>
        <taxon>Ganoderma</taxon>
    </lineage>
</organism>